<organism evidence="2 3">
    <name type="scientific">Diplogelasinospora grovesii</name>
    <dbReference type="NCBI Taxonomy" id="303347"/>
    <lineage>
        <taxon>Eukaryota</taxon>
        <taxon>Fungi</taxon>
        <taxon>Dikarya</taxon>
        <taxon>Ascomycota</taxon>
        <taxon>Pezizomycotina</taxon>
        <taxon>Sordariomycetes</taxon>
        <taxon>Sordariomycetidae</taxon>
        <taxon>Sordariales</taxon>
        <taxon>Diplogelasinosporaceae</taxon>
        <taxon>Diplogelasinospora</taxon>
    </lineage>
</organism>
<accession>A0AAN6MX64</accession>
<dbReference type="AlphaFoldDB" id="A0AAN6MX64"/>
<keyword evidence="3" id="KW-1185">Reference proteome</keyword>
<evidence type="ECO:0008006" key="4">
    <source>
        <dbReference type="Google" id="ProtNLM"/>
    </source>
</evidence>
<sequence>MIFSIRLFLLTLVAATGTTAIATYPPARNLADGQPPCSNVPESFWICASDCLYKKCHASDDRCLNACNAACKMGYVPDCDPGLY</sequence>
<proteinExistence type="predicted"/>
<feature type="chain" id="PRO_5042839075" description="WAP domain-containing protein" evidence="1">
    <location>
        <begin position="21"/>
        <end position="84"/>
    </location>
</feature>
<dbReference type="Proteomes" id="UP001303473">
    <property type="component" value="Unassembled WGS sequence"/>
</dbReference>
<dbReference type="EMBL" id="MU854051">
    <property type="protein sequence ID" value="KAK3933908.1"/>
    <property type="molecule type" value="Genomic_DNA"/>
</dbReference>
<keyword evidence="1" id="KW-0732">Signal</keyword>
<reference evidence="3" key="1">
    <citation type="journal article" date="2023" name="Mol. Phylogenet. Evol.">
        <title>Genome-scale phylogeny and comparative genomics of the fungal order Sordariales.</title>
        <authorList>
            <person name="Hensen N."/>
            <person name="Bonometti L."/>
            <person name="Westerberg I."/>
            <person name="Brannstrom I.O."/>
            <person name="Guillou S."/>
            <person name="Cros-Aarteil S."/>
            <person name="Calhoun S."/>
            <person name="Haridas S."/>
            <person name="Kuo A."/>
            <person name="Mondo S."/>
            <person name="Pangilinan J."/>
            <person name="Riley R."/>
            <person name="LaButti K."/>
            <person name="Andreopoulos B."/>
            <person name="Lipzen A."/>
            <person name="Chen C."/>
            <person name="Yan M."/>
            <person name="Daum C."/>
            <person name="Ng V."/>
            <person name="Clum A."/>
            <person name="Steindorff A."/>
            <person name="Ohm R.A."/>
            <person name="Martin F."/>
            <person name="Silar P."/>
            <person name="Natvig D.O."/>
            <person name="Lalanne C."/>
            <person name="Gautier V."/>
            <person name="Ament-Velasquez S.L."/>
            <person name="Kruys A."/>
            <person name="Hutchinson M.I."/>
            <person name="Powell A.J."/>
            <person name="Barry K."/>
            <person name="Miller A.N."/>
            <person name="Grigoriev I.V."/>
            <person name="Debuchy R."/>
            <person name="Gladieux P."/>
            <person name="Hiltunen Thoren M."/>
            <person name="Johannesson H."/>
        </authorList>
    </citation>
    <scope>NUCLEOTIDE SEQUENCE [LARGE SCALE GENOMIC DNA]</scope>
    <source>
        <strain evidence="3">CBS 340.73</strain>
    </source>
</reference>
<feature type="signal peptide" evidence="1">
    <location>
        <begin position="1"/>
        <end position="20"/>
    </location>
</feature>
<comment type="caution">
    <text evidence="2">The sequence shown here is derived from an EMBL/GenBank/DDBJ whole genome shotgun (WGS) entry which is preliminary data.</text>
</comment>
<gene>
    <name evidence="2" type="ORF">QBC46DRAFT_400971</name>
</gene>
<protein>
    <recommendedName>
        <fullName evidence="4">WAP domain-containing protein</fullName>
    </recommendedName>
</protein>
<name>A0AAN6MX64_9PEZI</name>
<evidence type="ECO:0000313" key="3">
    <source>
        <dbReference type="Proteomes" id="UP001303473"/>
    </source>
</evidence>
<evidence type="ECO:0000313" key="2">
    <source>
        <dbReference type="EMBL" id="KAK3933908.1"/>
    </source>
</evidence>
<evidence type="ECO:0000256" key="1">
    <source>
        <dbReference type="SAM" id="SignalP"/>
    </source>
</evidence>